<dbReference type="GO" id="GO:0005975">
    <property type="term" value="P:carbohydrate metabolic process"/>
    <property type="evidence" value="ECO:0007669"/>
    <property type="project" value="InterPro"/>
</dbReference>
<dbReference type="Pfam" id="PF14498">
    <property type="entry name" value="Glyco_hyd_65N_2"/>
    <property type="match status" value="1"/>
</dbReference>
<dbReference type="OrthoDB" id="9802600at2"/>
<protein>
    <submittedName>
        <fullName evidence="4">Uncharacterized protein</fullName>
    </submittedName>
</protein>
<dbReference type="EMBL" id="CYZU01000091">
    <property type="protein sequence ID" value="CUP36887.1"/>
    <property type="molecule type" value="Genomic_DNA"/>
</dbReference>
<reference evidence="4 5" key="1">
    <citation type="submission" date="2015-09" db="EMBL/GenBank/DDBJ databases">
        <authorList>
            <consortium name="Pathogen Informatics"/>
        </authorList>
    </citation>
    <scope>NUCLEOTIDE SEQUENCE [LARGE SCALE GENOMIC DNA]</scope>
    <source>
        <strain evidence="4 5">2789STDY5834876</strain>
    </source>
</reference>
<dbReference type="Pfam" id="PF21307">
    <property type="entry name" value="Glyco_hydro_95_C"/>
    <property type="match status" value="1"/>
</dbReference>
<sequence>MNEIWFRNEAEEWTEALPIGNGFMGAMVFGRTSVERIQVNEDSVWSGGYMERVNPDAKEHLHEVRQLLKEGRVQEAELLASRSMYASYPHMRHYQTLGDVWIDFFHTRGRQIVKKKENGTSFVEYEPPVFEGYRRSLNLEDAVGSIAYKTEKGTVKREFFASAPAQVLVYKMYADAGEALDFEVSLTRKDNRSGRGSSFCDGTEALGDDTIRLYGKNGADNGIAFEMAVRIASKGGRRYRMGSHIIVEGAKEAVLFITGRTTYRSEDPAAWCMETLKAAGTQPYEALKKQHLDDYHVLYNSSVLELGKEAELERLSTPERLARMRTGEEDVGLVNLHYNFARYLLISSSRENSLPANLQGIWNEDFEPAWGSKYTININIQMNYWIAEKTGLSRLHMPLLEHLKTMRPHGQETAEKMYGARGFCCHHNTDIWGDCAPQDSHVSATIWPMGGAWLCLHIIEHYLYTKDREFMDEFYGILRDSVQFFTDYMVQDEQGYWMTGPSSSPENIYMNEQGECGCLCMGPAMDSEILRELFGGYLRITEELGLEDELEKDVKARLDGLPPIEVGKYGQIQEWRKDYEEMEIGHRHISQLFALYPAAQIRPDTTPGLAQAARHTLERRLSHGGGHTGWSKAWIILFYARLRDGEKAWKNQRELLTGATLDNLFNTHPPFQIDGNFGGACGLLEMLVQDFEDIVFLLPALPQAVKNGKVQGIRLKCGCILDLVWKDSQITEIRLLGMRDSAVIIADRTGRRQKIKFQKEQSMTFDFKELSEGGFIE</sequence>
<feature type="domain" description="Glycosyl hydrolase family 95 N-terminal" evidence="1">
    <location>
        <begin position="4"/>
        <end position="265"/>
    </location>
</feature>
<evidence type="ECO:0000259" key="3">
    <source>
        <dbReference type="Pfam" id="PF22124"/>
    </source>
</evidence>
<accession>A0A174MQ59</accession>
<dbReference type="Proteomes" id="UP000095544">
    <property type="component" value="Unassembled WGS sequence"/>
</dbReference>
<dbReference type="Gene3D" id="1.50.10.10">
    <property type="match status" value="1"/>
</dbReference>
<dbReference type="InterPro" id="IPR016518">
    <property type="entry name" value="Alpha-L-fucosidase"/>
</dbReference>
<dbReference type="InterPro" id="IPR049053">
    <property type="entry name" value="AFCA-like_C"/>
</dbReference>
<dbReference type="Pfam" id="PF22124">
    <property type="entry name" value="Glyco_hydro_95_cat"/>
    <property type="match status" value="1"/>
</dbReference>
<dbReference type="SUPFAM" id="SSF48208">
    <property type="entry name" value="Six-hairpin glycosidases"/>
    <property type="match status" value="1"/>
</dbReference>
<gene>
    <name evidence="4" type="ORF">ERS852491_04978</name>
</gene>
<dbReference type="FunFam" id="1.50.10.10:FF:000028">
    <property type="entry name" value="Alpha-L-fucosidase 2"/>
    <property type="match status" value="1"/>
</dbReference>
<dbReference type="STRING" id="39482.ERS852491_04978"/>
<dbReference type="RefSeq" id="WP_055155289.1">
    <property type="nucleotide sequence ID" value="NZ_CYZU01000091.1"/>
</dbReference>
<evidence type="ECO:0000313" key="5">
    <source>
        <dbReference type="Proteomes" id="UP000095544"/>
    </source>
</evidence>
<dbReference type="PANTHER" id="PTHR31084:SF0">
    <property type="entry name" value="ALPHA-L-FUCOSIDASE 2"/>
    <property type="match status" value="1"/>
</dbReference>
<dbReference type="GO" id="GO:0004560">
    <property type="term" value="F:alpha-L-fucosidase activity"/>
    <property type="evidence" value="ECO:0007669"/>
    <property type="project" value="InterPro"/>
</dbReference>
<dbReference type="PIRSF" id="PIRSF007663">
    <property type="entry name" value="UCP007663"/>
    <property type="match status" value="1"/>
</dbReference>
<evidence type="ECO:0000313" key="4">
    <source>
        <dbReference type="EMBL" id="CUP36887.1"/>
    </source>
</evidence>
<feature type="domain" description="Alpha fucosidase A-like C-terminal" evidence="2">
    <location>
        <begin position="693"/>
        <end position="758"/>
    </location>
</feature>
<feature type="domain" description="Glycosyl hydrolase family 95 catalytic" evidence="3">
    <location>
        <begin position="284"/>
        <end position="687"/>
    </location>
</feature>
<dbReference type="PANTHER" id="PTHR31084">
    <property type="entry name" value="ALPHA-L-FUCOSIDASE 2"/>
    <property type="match status" value="1"/>
</dbReference>
<dbReference type="InterPro" id="IPR027414">
    <property type="entry name" value="GH95_N_dom"/>
</dbReference>
<proteinExistence type="predicted"/>
<dbReference type="InterPro" id="IPR008928">
    <property type="entry name" value="6-hairpin_glycosidase_sf"/>
</dbReference>
<dbReference type="InterPro" id="IPR054363">
    <property type="entry name" value="GH95_cat"/>
</dbReference>
<dbReference type="InterPro" id="IPR012341">
    <property type="entry name" value="6hp_glycosidase-like_sf"/>
</dbReference>
<evidence type="ECO:0000259" key="1">
    <source>
        <dbReference type="Pfam" id="PF14498"/>
    </source>
</evidence>
<evidence type="ECO:0000259" key="2">
    <source>
        <dbReference type="Pfam" id="PF21307"/>
    </source>
</evidence>
<organism evidence="4 5">
    <name type="scientific">Faecalicatena contorta</name>
    <dbReference type="NCBI Taxonomy" id="39482"/>
    <lineage>
        <taxon>Bacteria</taxon>
        <taxon>Bacillati</taxon>
        <taxon>Bacillota</taxon>
        <taxon>Clostridia</taxon>
        <taxon>Lachnospirales</taxon>
        <taxon>Lachnospiraceae</taxon>
        <taxon>Faecalicatena</taxon>
    </lineage>
</organism>
<name>A0A174MQ59_9FIRM</name>
<dbReference type="AlphaFoldDB" id="A0A174MQ59"/>